<dbReference type="SUPFAM" id="SSF56281">
    <property type="entry name" value="Metallo-hydrolase/oxidoreductase"/>
    <property type="match status" value="1"/>
</dbReference>
<dbReference type="SMART" id="SM00849">
    <property type="entry name" value="Lactamase_B"/>
    <property type="match status" value="1"/>
</dbReference>
<dbReference type="Proteomes" id="UP000663873">
    <property type="component" value="Unassembled WGS sequence"/>
</dbReference>
<comment type="cofactor">
    <cofactor evidence="2">
        <name>Zn(2+)</name>
        <dbReference type="ChEBI" id="CHEBI:29105"/>
    </cofactor>
</comment>
<feature type="non-terminal residue" evidence="11">
    <location>
        <position position="1"/>
    </location>
</feature>
<evidence type="ECO:0000256" key="4">
    <source>
        <dbReference type="ARBA" id="ARBA00006759"/>
    </source>
</evidence>
<keyword evidence="7" id="KW-0378">Hydrolase</keyword>
<dbReference type="PANTHER" id="PTHR11935:SF94">
    <property type="entry name" value="TENZING NORGAY, ISOFORM C"/>
    <property type="match status" value="1"/>
</dbReference>
<dbReference type="PIRSF" id="PIRSF005457">
    <property type="entry name" value="Glx"/>
    <property type="match status" value="1"/>
</dbReference>
<evidence type="ECO:0000256" key="3">
    <source>
        <dbReference type="ARBA" id="ARBA00004963"/>
    </source>
</evidence>
<proteinExistence type="inferred from homology"/>
<dbReference type="Gene3D" id="3.60.15.10">
    <property type="entry name" value="Ribonuclease Z/Hydroxyacylglutathione hydrolase-like"/>
    <property type="match status" value="1"/>
</dbReference>
<comment type="catalytic activity">
    <reaction evidence="1">
        <text>an S-(2-hydroxyacyl)glutathione + H2O = a 2-hydroxy carboxylate + glutathione + H(+)</text>
        <dbReference type="Rhea" id="RHEA:21864"/>
        <dbReference type="ChEBI" id="CHEBI:15377"/>
        <dbReference type="ChEBI" id="CHEBI:15378"/>
        <dbReference type="ChEBI" id="CHEBI:57925"/>
        <dbReference type="ChEBI" id="CHEBI:58896"/>
        <dbReference type="ChEBI" id="CHEBI:71261"/>
        <dbReference type="EC" id="3.1.2.6"/>
    </reaction>
</comment>
<dbReference type="GO" id="GO:0008800">
    <property type="term" value="F:beta-lactamase activity"/>
    <property type="evidence" value="ECO:0007669"/>
    <property type="project" value="InterPro"/>
</dbReference>
<accession>A0A821G6N3</accession>
<dbReference type="InterPro" id="IPR032282">
    <property type="entry name" value="HAGH_C"/>
</dbReference>
<keyword evidence="6" id="KW-0479">Metal-binding</keyword>
<dbReference type="PANTHER" id="PTHR11935">
    <property type="entry name" value="BETA LACTAMASE DOMAIN"/>
    <property type="match status" value="1"/>
</dbReference>
<dbReference type="AlphaFoldDB" id="A0A821G6N3"/>
<comment type="pathway">
    <text evidence="3">Secondary metabolite metabolism; methylglyoxal degradation; (R)-lactate from methylglyoxal: step 2/2.</text>
</comment>
<dbReference type="GO" id="GO:0017001">
    <property type="term" value="P:antibiotic catabolic process"/>
    <property type="evidence" value="ECO:0007669"/>
    <property type="project" value="InterPro"/>
</dbReference>
<dbReference type="InterPro" id="IPR001279">
    <property type="entry name" value="Metallo-B-lactamas"/>
</dbReference>
<comment type="similarity">
    <text evidence="4">Belongs to the metallo-beta-lactamase superfamily. Glyoxalase II family.</text>
</comment>
<dbReference type="GO" id="GO:0019243">
    <property type="term" value="P:methylglyoxal catabolic process to D-lactate via S-lactoyl-glutathione"/>
    <property type="evidence" value="ECO:0007669"/>
    <property type="project" value="InterPro"/>
</dbReference>
<reference evidence="11" key="1">
    <citation type="submission" date="2021-02" db="EMBL/GenBank/DDBJ databases">
        <authorList>
            <person name="Nowell W R."/>
        </authorList>
    </citation>
    <scope>NUCLEOTIDE SEQUENCE</scope>
</reference>
<comment type="caution">
    <text evidence="11">The sequence shown here is derived from an EMBL/GenBank/DDBJ whole genome shotgun (WGS) entry which is preliminary data.</text>
</comment>
<feature type="domain" description="Metallo-beta-lactamase" evidence="10">
    <location>
        <begin position="23"/>
        <end position="185"/>
    </location>
</feature>
<dbReference type="Pfam" id="PF00753">
    <property type="entry name" value="Lactamase_B"/>
    <property type="match status" value="1"/>
</dbReference>
<evidence type="ECO:0000259" key="10">
    <source>
        <dbReference type="SMART" id="SM00849"/>
    </source>
</evidence>
<sequence>LTPSINHRYHSTMRIRHFLAFEDNYMYLISDEKTSECAVVDPAEPDKLVEVIRAEGLKLTTVLTTHHHGDHAGGNNRLLRLMGAANGQIKVIGADPSLQGLNYRVKDNEKIKIGDIEVTCLLTPCHTAGHVCYLVTDGREQAVFTGDTLFSAGCGLFFEGTAAQMQSSLKKLAQLDPKTLVYCGHEYTKENMVFAVIVEPDNPDVRTKEASLTLVNIPSTIGDELTFNPFMRTNQPSVQKFTGTHDPVECMAKLREERNKY</sequence>
<evidence type="ECO:0000313" key="12">
    <source>
        <dbReference type="Proteomes" id="UP000663873"/>
    </source>
</evidence>
<organism evidence="11 12">
    <name type="scientific">Rotaria socialis</name>
    <dbReference type="NCBI Taxonomy" id="392032"/>
    <lineage>
        <taxon>Eukaryota</taxon>
        <taxon>Metazoa</taxon>
        <taxon>Spiralia</taxon>
        <taxon>Gnathifera</taxon>
        <taxon>Rotifera</taxon>
        <taxon>Eurotatoria</taxon>
        <taxon>Bdelloidea</taxon>
        <taxon>Philodinida</taxon>
        <taxon>Philodinidae</taxon>
        <taxon>Rotaria</taxon>
    </lineage>
</organism>
<evidence type="ECO:0000256" key="8">
    <source>
        <dbReference type="ARBA" id="ARBA00022833"/>
    </source>
</evidence>
<dbReference type="InterPro" id="IPR001018">
    <property type="entry name" value="Beta-lactamase_class-B_CS"/>
</dbReference>
<dbReference type="EMBL" id="CAJOBP010030632">
    <property type="protein sequence ID" value="CAF4658482.1"/>
    <property type="molecule type" value="Genomic_DNA"/>
</dbReference>
<protein>
    <recommendedName>
        <fullName evidence="5">hydroxyacylglutathione hydrolase</fullName>
        <ecNumber evidence="5">3.1.2.6</ecNumber>
    </recommendedName>
    <alternativeName>
        <fullName evidence="9">Glyoxalase II</fullName>
    </alternativeName>
</protein>
<name>A0A821G6N3_9BILA</name>
<keyword evidence="12" id="KW-1185">Reference proteome</keyword>
<evidence type="ECO:0000256" key="9">
    <source>
        <dbReference type="ARBA" id="ARBA00031044"/>
    </source>
</evidence>
<dbReference type="EC" id="3.1.2.6" evidence="5"/>
<evidence type="ECO:0000256" key="6">
    <source>
        <dbReference type="ARBA" id="ARBA00022723"/>
    </source>
</evidence>
<keyword evidence="8" id="KW-0862">Zinc</keyword>
<dbReference type="PROSITE" id="PS00743">
    <property type="entry name" value="BETA_LACTAMASE_B_1"/>
    <property type="match status" value="1"/>
</dbReference>
<evidence type="ECO:0000256" key="1">
    <source>
        <dbReference type="ARBA" id="ARBA00001623"/>
    </source>
</evidence>
<dbReference type="InterPro" id="IPR017782">
    <property type="entry name" value="Hydroxyacylglutathione_Hdrlase"/>
</dbReference>
<dbReference type="InterPro" id="IPR036866">
    <property type="entry name" value="RibonucZ/Hydroxyglut_hydro"/>
</dbReference>
<dbReference type="GO" id="GO:0008270">
    <property type="term" value="F:zinc ion binding"/>
    <property type="evidence" value="ECO:0007669"/>
    <property type="project" value="InterPro"/>
</dbReference>
<evidence type="ECO:0000256" key="2">
    <source>
        <dbReference type="ARBA" id="ARBA00001947"/>
    </source>
</evidence>
<dbReference type="Pfam" id="PF16123">
    <property type="entry name" value="HAGH_C"/>
    <property type="match status" value="1"/>
</dbReference>
<gene>
    <name evidence="11" type="ORF">UJA718_LOCUS34125</name>
</gene>
<evidence type="ECO:0000313" key="11">
    <source>
        <dbReference type="EMBL" id="CAF4658482.1"/>
    </source>
</evidence>
<evidence type="ECO:0000256" key="7">
    <source>
        <dbReference type="ARBA" id="ARBA00022801"/>
    </source>
</evidence>
<dbReference type="InterPro" id="IPR035680">
    <property type="entry name" value="Clx_II_MBL"/>
</dbReference>
<dbReference type="CDD" id="cd07723">
    <property type="entry name" value="hydroxyacylglutathione_hydrolase_MBL-fold"/>
    <property type="match status" value="1"/>
</dbReference>
<dbReference type="NCBIfam" id="TIGR03413">
    <property type="entry name" value="GSH_gloB"/>
    <property type="match status" value="1"/>
</dbReference>
<dbReference type="GO" id="GO:0004416">
    <property type="term" value="F:hydroxyacylglutathione hydrolase activity"/>
    <property type="evidence" value="ECO:0007669"/>
    <property type="project" value="UniProtKB-EC"/>
</dbReference>
<evidence type="ECO:0000256" key="5">
    <source>
        <dbReference type="ARBA" id="ARBA00011917"/>
    </source>
</evidence>
<dbReference type="HAMAP" id="MF_01374">
    <property type="entry name" value="Glyoxalase_2"/>
    <property type="match status" value="1"/>
</dbReference>